<dbReference type="InterPro" id="IPR052021">
    <property type="entry name" value="Type-I_RS_S_subunit"/>
</dbReference>
<dbReference type="InterPro" id="IPR044946">
    <property type="entry name" value="Restrct_endonuc_typeI_TRD_sf"/>
</dbReference>
<comment type="caution">
    <text evidence="5">The sequence shown here is derived from an EMBL/GenBank/DDBJ whole genome shotgun (WGS) entry which is preliminary data.</text>
</comment>
<dbReference type="RefSeq" id="WP_231486961.1">
    <property type="nucleotide sequence ID" value="NZ_BAAAZO010000008.1"/>
</dbReference>
<evidence type="ECO:0000256" key="2">
    <source>
        <dbReference type="ARBA" id="ARBA00022747"/>
    </source>
</evidence>
<keyword evidence="6" id="KW-1185">Reference proteome</keyword>
<evidence type="ECO:0000313" key="6">
    <source>
        <dbReference type="Proteomes" id="UP001501074"/>
    </source>
</evidence>
<accession>A0ABP6ZXI5</accession>
<organism evidence="5 6">
    <name type="scientific">Kineosporia mesophila</name>
    <dbReference type="NCBI Taxonomy" id="566012"/>
    <lineage>
        <taxon>Bacteria</taxon>
        <taxon>Bacillati</taxon>
        <taxon>Actinomycetota</taxon>
        <taxon>Actinomycetes</taxon>
        <taxon>Kineosporiales</taxon>
        <taxon>Kineosporiaceae</taxon>
        <taxon>Kineosporia</taxon>
    </lineage>
</organism>
<name>A0ABP6ZXI5_9ACTN</name>
<dbReference type="Proteomes" id="UP001501074">
    <property type="component" value="Unassembled WGS sequence"/>
</dbReference>
<feature type="domain" description="Type I restriction modification DNA specificity" evidence="4">
    <location>
        <begin position="12"/>
        <end position="183"/>
    </location>
</feature>
<dbReference type="InterPro" id="IPR000055">
    <property type="entry name" value="Restrct_endonuc_typeI_TRD"/>
</dbReference>
<evidence type="ECO:0000313" key="5">
    <source>
        <dbReference type="EMBL" id="GAA3621887.1"/>
    </source>
</evidence>
<dbReference type="Pfam" id="PF01420">
    <property type="entry name" value="Methylase_S"/>
    <property type="match status" value="1"/>
</dbReference>
<dbReference type="SUPFAM" id="SSF116734">
    <property type="entry name" value="DNA methylase specificity domain"/>
    <property type="match status" value="1"/>
</dbReference>
<gene>
    <name evidence="5" type="ORF">GCM10022223_43530</name>
</gene>
<dbReference type="PANTHER" id="PTHR30408:SF12">
    <property type="entry name" value="TYPE I RESTRICTION ENZYME MJAVIII SPECIFICITY SUBUNIT"/>
    <property type="match status" value="1"/>
</dbReference>
<keyword evidence="2" id="KW-0680">Restriction system</keyword>
<evidence type="ECO:0000256" key="3">
    <source>
        <dbReference type="ARBA" id="ARBA00023125"/>
    </source>
</evidence>
<dbReference type="EMBL" id="BAAAZO010000008">
    <property type="protein sequence ID" value="GAA3621887.1"/>
    <property type="molecule type" value="Genomic_DNA"/>
</dbReference>
<proteinExistence type="inferred from homology"/>
<keyword evidence="3" id="KW-0238">DNA-binding</keyword>
<sequence>MTPLESVTGPHPSGWEIATLGNLCEMKSSPKSLEADIAFHEGVPVISPAQIGNGQIDLLLAQRIPLDKAKRLERHRLRLNDIVMIRTGDRLEHALLTGDAAVQAPIAGGSCFRIRVISDDLLPEYLSWYLNRPAVQEWMGRRDSSGVVRHRRMAELASLPIPLPALPEQSRMAEIGRLLERKIRVHEEAADVARRLRDEVARSMLAGR</sequence>
<protein>
    <recommendedName>
        <fullName evidence="4">Type I restriction modification DNA specificity domain-containing protein</fullName>
    </recommendedName>
</protein>
<evidence type="ECO:0000259" key="4">
    <source>
        <dbReference type="Pfam" id="PF01420"/>
    </source>
</evidence>
<dbReference type="PANTHER" id="PTHR30408">
    <property type="entry name" value="TYPE-1 RESTRICTION ENZYME ECOKI SPECIFICITY PROTEIN"/>
    <property type="match status" value="1"/>
</dbReference>
<evidence type="ECO:0000256" key="1">
    <source>
        <dbReference type="ARBA" id="ARBA00010923"/>
    </source>
</evidence>
<reference evidence="6" key="1">
    <citation type="journal article" date="2019" name="Int. J. Syst. Evol. Microbiol.">
        <title>The Global Catalogue of Microorganisms (GCM) 10K type strain sequencing project: providing services to taxonomists for standard genome sequencing and annotation.</title>
        <authorList>
            <consortium name="The Broad Institute Genomics Platform"/>
            <consortium name="The Broad Institute Genome Sequencing Center for Infectious Disease"/>
            <person name="Wu L."/>
            <person name="Ma J."/>
        </authorList>
    </citation>
    <scope>NUCLEOTIDE SEQUENCE [LARGE SCALE GENOMIC DNA]</scope>
    <source>
        <strain evidence="6">JCM 16902</strain>
    </source>
</reference>
<comment type="similarity">
    <text evidence="1">Belongs to the type-I restriction system S methylase family.</text>
</comment>
<dbReference type="Gene3D" id="3.90.220.20">
    <property type="entry name" value="DNA methylase specificity domains"/>
    <property type="match status" value="1"/>
</dbReference>